<dbReference type="InParanoid" id="A0A2R5GJD5"/>
<organism evidence="2 3">
    <name type="scientific">Hondaea fermentalgiana</name>
    <dbReference type="NCBI Taxonomy" id="2315210"/>
    <lineage>
        <taxon>Eukaryota</taxon>
        <taxon>Sar</taxon>
        <taxon>Stramenopiles</taxon>
        <taxon>Bigyra</taxon>
        <taxon>Labyrinthulomycetes</taxon>
        <taxon>Thraustochytrida</taxon>
        <taxon>Thraustochytriidae</taxon>
        <taxon>Hondaea</taxon>
    </lineage>
</organism>
<comment type="caution">
    <text evidence="2">The sequence shown here is derived from an EMBL/GenBank/DDBJ whole genome shotgun (WGS) entry which is preliminary data.</text>
</comment>
<feature type="transmembrane region" description="Helical" evidence="1">
    <location>
        <begin position="194"/>
        <end position="216"/>
    </location>
</feature>
<keyword evidence="3" id="KW-1185">Reference proteome</keyword>
<gene>
    <name evidence="2" type="ORF">FCC1311_041972</name>
</gene>
<reference evidence="2 3" key="1">
    <citation type="submission" date="2017-12" db="EMBL/GenBank/DDBJ databases">
        <title>Sequencing, de novo assembly and annotation of complete genome of a new Thraustochytrid species, strain FCC1311.</title>
        <authorList>
            <person name="Sedici K."/>
            <person name="Godart F."/>
            <person name="Aiese Cigliano R."/>
            <person name="Sanseverino W."/>
            <person name="Barakat M."/>
            <person name="Ortet P."/>
            <person name="Marechal E."/>
            <person name="Cagnac O."/>
            <person name="Amato A."/>
        </authorList>
    </citation>
    <scope>NUCLEOTIDE SEQUENCE [LARGE SCALE GENOMIC DNA]</scope>
</reference>
<evidence type="ECO:0000313" key="3">
    <source>
        <dbReference type="Proteomes" id="UP000241890"/>
    </source>
</evidence>
<protein>
    <submittedName>
        <fullName evidence="2">Uncharacterized protein</fullName>
    </submittedName>
</protein>
<feature type="transmembrane region" description="Helical" evidence="1">
    <location>
        <begin position="228"/>
        <end position="250"/>
    </location>
</feature>
<feature type="transmembrane region" description="Helical" evidence="1">
    <location>
        <begin position="64"/>
        <end position="84"/>
    </location>
</feature>
<sequence>MAGLCGNTAQYMPEFFYSYYAEPILSPPCGHGDCVVGVCVCEDGWTGLSDFITTEGIACDINNVAIKALWAINLLILFVCVFHVRDDIKQKRAQHIDLVKQKELSGKKYTVYDNKGYAAILAWLAFCLPGSFAMGILKLVTNDQRVGQTWAMTVFFFVAKLGFYLSAFLYQPQLLATILKGSRSQAALVHSSRIWGFCNMLLSMTLGLLPFVTLLASETYRDETAQLIYILYMAGSVLSMLVFGVQALVIQIQFNKIMGGEMASKSKRADEIKQKLSSFQRGTYTQATVQGLIYGIFLFVPALWNKHDYFLPISWISFHLLFRKMATSTITTKRVGISTTDTGSLSKDNDGSFTSKNEGNSVSSFVVTRSPPTATASPSNFRSFQEKAYSFHEPDPITMDDDDDYV</sequence>
<evidence type="ECO:0000313" key="2">
    <source>
        <dbReference type="EMBL" id="GBG27974.1"/>
    </source>
</evidence>
<dbReference type="Proteomes" id="UP000241890">
    <property type="component" value="Unassembled WGS sequence"/>
</dbReference>
<proteinExistence type="predicted"/>
<feature type="transmembrane region" description="Helical" evidence="1">
    <location>
        <begin position="149"/>
        <end position="170"/>
    </location>
</feature>
<dbReference type="AlphaFoldDB" id="A0A2R5GJD5"/>
<evidence type="ECO:0000256" key="1">
    <source>
        <dbReference type="SAM" id="Phobius"/>
    </source>
</evidence>
<name>A0A2R5GJD5_9STRA</name>
<keyword evidence="1" id="KW-0812">Transmembrane</keyword>
<keyword evidence="1" id="KW-1133">Transmembrane helix</keyword>
<feature type="transmembrane region" description="Helical" evidence="1">
    <location>
        <begin position="117"/>
        <end position="137"/>
    </location>
</feature>
<feature type="transmembrane region" description="Helical" evidence="1">
    <location>
        <begin position="283"/>
        <end position="303"/>
    </location>
</feature>
<accession>A0A2R5GJD5</accession>
<keyword evidence="1" id="KW-0472">Membrane</keyword>
<dbReference type="EMBL" id="BEYU01000038">
    <property type="protein sequence ID" value="GBG27974.1"/>
    <property type="molecule type" value="Genomic_DNA"/>
</dbReference>